<keyword evidence="3" id="KW-1185">Reference proteome</keyword>
<protein>
    <submittedName>
        <fullName evidence="2">Selenocysteine lyase/cysteine desulfurase</fullName>
    </submittedName>
</protein>
<dbReference type="AlphaFoldDB" id="A0A2T0QCB2"/>
<dbReference type="EMBL" id="PVZC01000001">
    <property type="protein sequence ID" value="PRY01557.1"/>
    <property type="molecule type" value="Genomic_DNA"/>
</dbReference>
<dbReference type="InterPro" id="IPR015424">
    <property type="entry name" value="PyrdxlP-dep_Trfase"/>
</dbReference>
<evidence type="ECO:0000313" key="2">
    <source>
        <dbReference type="EMBL" id="PRY01557.1"/>
    </source>
</evidence>
<dbReference type="InterPro" id="IPR015421">
    <property type="entry name" value="PyrdxlP-dep_Trfase_major"/>
</dbReference>
<dbReference type="GO" id="GO:0016829">
    <property type="term" value="F:lyase activity"/>
    <property type="evidence" value="ECO:0007669"/>
    <property type="project" value="UniProtKB-KW"/>
</dbReference>
<dbReference type="InterPro" id="IPR000192">
    <property type="entry name" value="Aminotrans_V_dom"/>
</dbReference>
<comment type="caution">
    <text evidence="2">The sequence shown here is derived from an EMBL/GenBank/DDBJ whole genome shotgun (WGS) entry which is preliminary data.</text>
</comment>
<name>A0A2T0QCB2_9ACTN</name>
<organism evidence="2 3">
    <name type="scientific">Allonocardiopsis opalescens</name>
    <dbReference type="NCBI Taxonomy" id="1144618"/>
    <lineage>
        <taxon>Bacteria</taxon>
        <taxon>Bacillati</taxon>
        <taxon>Actinomycetota</taxon>
        <taxon>Actinomycetes</taxon>
        <taxon>Streptosporangiales</taxon>
        <taxon>Allonocardiopsis</taxon>
    </lineage>
</organism>
<gene>
    <name evidence="2" type="ORF">CLV72_101140</name>
</gene>
<reference evidence="2 3" key="1">
    <citation type="submission" date="2018-03" db="EMBL/GenBank/DDBJ databases">
        <title>Genomic Encyclopedia of Archaeal and Bacterial Type Strains, Phase II (KMG-II): from individual species to whole genera.</title>
        <authorList>
            <person name="Goeker M."/>
        </authorList>
    </citation>
    <scope>NUCLEOTIDE SEQUENCE [LARGE SCALE GENOMIC DNA]</scope>
    <source>
        <strain evidence="2 3">DSM 45601</strain>
    </source>
</reference>
<dbReference type="Pfam" id="PF00266">
    <property type="entry name" value="Aminotran_5"/>
    <property type="match status" value="1"/>
</dbReference>
<dbReference type="PANTHER" id="PTHR43586:SF21">
    <property type="entry name" value="PYRIDOXAL PHOSPHATE (PLP)-DEPENDENT ASPARTATE AMINOTRANSFERASE SUPERFAMILY"/>
    <property type="match status" value="1"/>
</dbReference>
<keyword evidence="2" id="KW-0456">Lyase</keyword>
<accession>A0A2T0QCB2</accession>
<evidence type="ECO:0000313" key="3">
    <source>
        <dbReference type="Proteomes" id="UP000237846"/>
    </source>
</evidence>
<dbReference type="SUPFAM" id="SSF53383">
    <property type="entry name" value="PLP-dependent transferases"/>
    <property type="match status" value="1"/>
</dbReference>
<dbReference type="Gene3D" id="3.40.640.10">
    <property type="entry name" value="Type I PLP-dependent aspartate aminotransferase-like (Major domain)"/>
    <property type="match status" value="1"/>
</dbReference>
<feature type="domain" description="Aminotransferase class V" evidence="1">
    <location>
        <begin position="62"/>
        <end position="302"/>
    </location>
</feature>
<proteinExistence type="predicted"/>
<dbReference type="InterPro" id="IPR015422">
    <property type="entry name" value="PyrdxlP-dep_Trfase_small"/>
</dbReference>
<evidence type="ECO:0000259" key="1">
    <source>
        <dbReference type="Pfam" id="PF00266"/>
    </source>
</evidence>
<sequence length="354" mass="37968">MIGKTVPMSADWPGRLWDPSPGWLNTASYGLPPRPAYEALTAALDDWRHGRTDWMPWHVQSDRARAGFAELVGADASAVTIGASVSGLLAPVAAALPEGSRVVVPEVEFTSNLFPWQVHADRGVEVVTVPLRELPGAIDARTTLVAFSLVQSATGEIAPVAEVLAAAEEHSVLTSVDATQAAGWLPLDATRFDVVVAAAYKWLMAPRGAAFGYLSERIQERTRPLAAGWCAAEEPHSSYYGPMRLAESARRFDISPAWFSHVGAAASLRLINDIGVKRIRDHNVRLANRFLTELGEQPGDSAIVTVDRPGAAEALAGAGVRTSVRGGRVRASFHVYTTDADVDLALEALRPLPR</sequence>
<dbReference type="PANTHER" id="PTHR43586">
    <property type="entry name" value="CYSTEINE DESULFURASE"/>
    <property type="match status" value="1"/>
</dbReference>
<dbReference type="Gene3D" id="3.90.1150.10">
    <property type="entry name" value="Aspartate Aminotransferase, domain 1"/>
    <property type="match status" value="1"/>
</dbReference>
<dbReference type="Proteomes" id="UP000237846">
    <property type="component" value="Unassembled WGS sequence"/>
</dbReference>